<feature type="transmembrane region" description="Helical" evidence="1">
    <location>
        <begin position="45"/>
        <end position="65"/>
    </location>
</feature>
<keyword evidence="1" id="KW-0472">Membrane</keyword>
<dbReference type="EMBL" id="GGEC01022668">
    <property type="protein sequence ID" value="MBX03152.1"/>
    <property type="molecule type" value="Transcribed_RNA"/>
</dbReference>
<protein>
    <submittedName>
        <fullName evidence="2">Uncharacterized protein MANES_03G177200</fullName>
    </submittedName>
</protein>
<evidence type="ECO:0000256" key="1">
    <source>
        <dbReference type="SAM" id="Phobius"/>
    </source>
</evidence>
<reference evidence="2" key="1">
    <citation type="submission" date="2018-02" db="EMBL/GenBank/DDBJ databases">
        <title>Rhizophora mucronata_Transcriptome.</title>
        <authorList>
            <person name="Meera S.P."/>
            <person name="Sreeshan A."/>
            <person name="Augustine A."/>
        </authorList>
    </citation>
    <scope>NUCLEOTIDE SEQUENCE</scope>
    <source>
        <tissue evidence="2">Leaf</tissue>
    </source>
</reference>
<keyword evidence="1" id="KW-1133">Transmembrane helix</keyword>
<organism evidence="2">
    <name type="scientific">Rhizophora mucronata</name>
    <name type="common">Asiatic mangrove</name>
    <dbReference type="NCBI Taxonomy" id="61149"/>
    <lineage>
        <taxon>Eukaryota</taxon>
        <taxon>Viridiplantae</taxon>
        <taxon>Streptophyta</taxon>
        <taxon>Embryophyta</taxon>
        <taxon>Tracheophyta</taxon>
        <taxon>Spermatophyta</taxon>
        <taxon>Magnoliopsida</taxon>
        <taxon>eudicotyledons</taxon>
        <taxon>Gunneridae</taxon>
        <taxon>Pentapetalae</taxon>
        <taxon>rosids</taxon>
        <taxon>fabids</taxon>
        <taxon>Malpighiales</taxon>
        <taxon>Rhizophoraceae</taxon>
        <taxon>Rhizophora</taxon>
    </lineage>
</organism>
<name>A0A2P2KBS3_RHIMU</name>
<sequence>MPRVAHKDEASIVFSCEAFAQNPKTHQLWFYLNLSSIWQKRVIRLLRVAVVSATFPTLSLIGPIIRFSGHTVWRVDCSVGQISGLPNIKLITLNDPTWARIRMEKNRNFMQYSNEMCDLIVKLSAGK</sequence>
<dbReference type="AlphaFoldDB" id="A0A2P2KBS3"/>
<accession>A0A2P2KBS3</accession>
<keyword evidence="1" id="KW-0812">Transmembrane</keyword>
<proteinExistence type="predicted"/>
<evidence type="ECO:0000313" key="2">
    <source>
        <dbReference type="EMBL" id="MBX03152.1"/>
    </source>
</evidence>